<protein>
    <submittedName>
        <fullName evidence="1">Uncharacterized protein</fullName>
    </submittedName>
</protein>
<accession>A0A1I2UXT3</accession>
<organism evidence="1 2">
    <name type="scientific">Neptunomonas qingdaonensis</name>
    <dbReference type="NCBI Taxonomy" id="1045558"/>
    <lineage>
        <taxon>Bacteria</taxon>
        <taxon>Pseudomonadati</taxon>
        <taxon>Pseudomonadota</taxon>
        <taxon>Gammaproteobacteria</taxon>
        <taxon>Oceanospirillales</taxon>
        <taxon>Oceanospirillaceae</taxon>
        <taxon>Neptunomonas</taxon>
    </lineage>
</organism>
<proteinExistence type="predicted"/>
<dbReference type="RefSeq" id="WP_090729528.1">
    <property type="nucleotide sequence ID" value="NZ_FOOU01000014.1"/>
</dbReference>
<dbReference type="AlphaFoldDB" id="A0A1I2UXT3"/>
<dbReference type="Proteomes" id="UP000198623">
    <property type="component" value="Unassembled WGS sequence"/>
</dbReference>
<keyword evidence="2" id="KW-1185">Reference proteome</keyword>
<gene>
    <name evidence="1" type="ORF">SAMN05216175_1146</name>
</gene>
<evidence type="ECO:0000313" key="1">
    <source>
        <dbReference type="EMBL" id="SFG79716.1"/>
    </source>
</evidence>
<evidence type="ECO:0000313" key="2">
    <source>
        <dbReference type="Proteomes" id="UP000198623"/>
    </source>
</evidence>
<sequence length="155" mass="17064">MGTQKHNKKIKIEKGMTELSSAKVIPKNSLIEKWPIAAYKYRYTSGPFLLPQNSGSLDWGLLNNSNTQQKARVTVFKCPVGSVKTPVAPGPLVVTVDPGKCTHNANEYSEGFFYEVQVECNSKLVFPNVSIWPGNFGVAIPGTSINSGMFMRVMH</sequence>
<name>A0A1I2UXT3_9GAMM</name>
<dbReference type="EMBL" id="FOOU01000014">
    <property type="protein sequence ID" value="SFG79716.1"/>
    <property type="molecule type" value="Genomic_DNA"/>
</dbReference>
<reference evidence="2" key="1">
    <citation type="submission" date="2016-10" db="EMBL/GenBank/DDBJ databases">
        <authorList>
            <person name="Varghese N."/>
            <person name="Submissions S."/>
        </authorList>
    </citation>
    <scope>NUCLEOTIDE SEQUENCE [LARGE SCALE GENOMIC DNA]</scope>
    <source>
        <strain evidence="2">CGMCC 1.10971</strain>
    </source>
</reference>